<dbReference type="Gene3D" id="3.30.730.10">
    <property type="entry name" value="AP2/ERF domain"/>
    <property type="match status" value="1"/>
</dbReference>
<dbReference type="InterPro" id="IPR003615">
    <property type="entry name" value="HNH_nuc"/>
</dbReference>
<proteinExistence type="predicted"/>
<gene>
    <name evidence="2" type="ORF">J2045_003390</name>
</gene>
<comment type="caution">
    <text evidence="2">The sequence shown here is derived from an EMBL/GenBank/DDBJ whole genome shotgun (WGS) entry which is preliminary data.</text>
</comment>
<organism evidence="2 3">
    <name type="scientific">Peteryoungia aggregata LMG 23059</name>
    <dbReference type="NCBI Taxonomy" id="1368425"/>
    <lineage>
        <taxon>Bacteria</taxon>
        <taxon>Pseudomonadati</taxon>
        <taxon>Pseudomonadota</taxon>
        <taxon>Alphaproteobacteria</taxon>
        <taxon>Hyphomicrobiales</taxon>
        <taxon>Rhizobiaceae</taxon>
        <taxon>Peteryoungia</taxon>
    </lineage>
</organism>
<dbReference type="Proteomes" id="UP001238496">
    <property type="component" value="Unassembled WGS sequence"/>
</dbReference>
<sequence>MTLEERIASILAYDPETGEFTWKVTIHSHAVKGQKAGSQPARGAKRIQIDRKVLLCTRLAFLLHTGKWPDGVVILADKDDTNLRFNNLIDTTKSARMRRQDKPHKRTKSGLIGAHFHKKSGKWAARISWKTVKKKHIGLFDTPEEASAAYWARRNQLQQENDNERHTASD</sequence>
<keyword evidence="3" id="KW-1185">Reference proteome</keyword>
<evidence type="ECO:0000313" key="2">
    <source>
        <dbReference type="EMBL" id="MDQ0422342.1"/>
    </source>
</evidence>
<evidence type="ECO:0000313" key="3">
    <source>
        <dbReference type="Proteomes" id="UP001238496"/>
    </source>
</evidence>
<dbReference type="InterPro" id="IPR036955">
    <property type="entry name" value="AP2/ERF_dom_sf"/>
</dbReference>
<dbReference type="InterPro" id="IPR044925">
    <property type="entry name" value="His-Me_finger_sf"/>
</dbReference>
<dbReference type="SUPFAM" id="SSF54060">
    <property type="entry name" value="His-Me finger endonucleases"/>
    <property type="match status" value="1"/>
</dbReference>
<dbReference type="Pfam" id="PF13392">
    <property type="entry name" value="HNH_3"/>
    <property type="match status" value="1"/>
</dbReference>
<reference evidence="2 3" key="1">
    <citation type="submission" date="2023-07" db="EMBL/GenBank/DDBJ databases">
        <title>Genomic Encyclopedia of Type Strains, Phase IV (KMG-IV): sequencing the most valuable type-strain genomes for metagenomic binning, comparative biology and taxonomic classification.</title>
        <authorList>
            <person name="Goeker M."/>
        </authorList>
    </citation>
    <scope>NUCLEOTIDE SEQUENCE [LARGE SCALE GENOMIC DNA]</scope>
    <source>
        <strain evidence="2 3">DSM 1111</strain>
    </source>
</reference>
<protein>
    <submittedName>
        <fullName evidence="2">Uncharacterized protein YeaC (DUF1315 family)</fullName>
    </submittedName>
</protein>
<name>A0ABU0GAF5_9HYPH</name>
<dbReference type="EMBL" id="JAUSUW010000010">
    <property type="protein sequence ID" value="MDQ0422342.1"/>
    <property type="molecule type" value="Genomic_DNA"/>
</dbReference>
<dbReference type="InterPro" id="IPR016177">
    <property type="entry name" value="DNA-bd_dom_sf"/>
</dbReference>
<feature type="domain" description="HNH nuclease" evidence="1">
    <location>
        <begin position="58"/>
        <end position="96"/>
    </location>
</feature>
<evidence type="ECO:0000259" key="1">
    <source>
        <dbReference type="Pfam" id="PF13392"/>
    </source>
</evidence>
<accession>A0ABU0GAF5</accession>
<dbReference type="RefSeq" id="WP_307374810.1">
    <property type="nucleotide sequence ID" value="NZ_JAUSUW010000010.1"/>
</dbReference>
<dbReference type="SUPFAM" id="SSF54171">
    <property type="entry name" value="DNA-binding domain"/>
    <property type="match status" value="1"/>
</dbReference>